<evidence type="ECO:0000256" key="1">
    <source>
        <dbReference type="SAM" id="MobiDB-lite"/>
    </source>
</evidence>
<keyword evidence="4" id="KW-1185">Reference proteome</keyword>
<feature type="signal peptide" evidence="2">
    <location>
        <begin position="1"/>
        <end position="24"/>
    </location>
</feature>
<feature type="chain" id="PRO_5011661219" description="Secreted protein" evidence="2">
    <location>
        <begin position="25"/>
        <end position="256"/>
    </location>
</feature>
<feature type="region of interest" description="Disordered" evidence="1">
    <location>
        <begin position="237"/>
        <end position="256"/>
    </location>
</feature>
<reference evidence="3 4" key="1">
    <citation type="submission" date="2016-10" db="EMBL/GenBank/DDBJ databases">
        <authorList>
            <person name="de Groot N.N."/>
        </authorList>
    </citation>
    <scope>NUCLEOTIDE SEQUENCE [LARGE SCALE GENOMIC DNA]</scope>
    <source>
        <strain evidence="3 4">CGMCC 4.5727</strain>
    </source>
</reference>
<evidence type="ECO:0008006" key="5">
    <source>
        <dbReference type="Google" id="ProtNLM"/>
    </source>
</evidence>
<evidence type="ECO:0000313" key="4">
    <source>
        <dbReference type="Proteomes" id="UP000199155"/>
    </source>
</evidence>
<dbReference type="PROSITE" id="PS51257">
    <property type="entry name" value="PROKAR_LIPOPROTEIN"/>
    <property type="match status" value="1"/>
</dbReference>
<proteinExistence type="predicted"/>
<accession>A0A1G9CDV9</accession>
<evidence type="ECO:0000256" key="2">
    <source>
        <dbReference type="SAM" id="SignalP"/>
    </source>
</evidence>
<feature type="region of interest" description="Disordered" evidence="1">
    <location>
        <begin position="23"/>
        <end position="56"/>
    </location>
</feature>
<feature type="compositionally biased region" description="Low complexity" evidence="1">
    <location>
        <begin position="103"/>
        <end position="114"/>
    </location>
</feature>
<dbReference type="RefSeq" id="WP_143041359.1">
    <property type="nucleotide sequence ID" value="NZ_FNFF01000008.1"/>
</dbReference>
<name>A0A1G9CDV9_9ACTN</name>
<gene>
    <name evidence="3" type="ORF">SAMN05421806_10879</name>
</gene>
<feature type="region of interest" description="Disordered" evidence="1">
    <location>
        <begin position="96"/>
        <end position="156"/>
    </location>
</feature>
<sequence length="256" mass="26601">MRRLPVLVIAAVGALTLAACGAQSGEGARTDARAEAASQQKSGDKSPASAAGASKQEVLDAFTIPEALLGIEKECGGGKELDEYLKAVEELKKLPEDAGAMPTAGTGDDGQATGEPVPADGQANDGPPDPQDFDPPYTGPLEEGKPESDRRDTCVFDRHTQRVTKALGSRASLTPDDVSAVLKDLGYPAKRIVGPARENGAVQFTLDLSLPFGPRCLSMGAADGKVAAVPHHEQVFANDDREDSEQCVQQEAVPAG</sequence>
<keyword evidence="2" id="KW-0732">Signal</keyword>
<evidence type="ECO:0000313" key="3">
    <source>
        <dbReference type="EMBL" id="SDK49839.1"/>
    </source>
</evidence>
<dbReference type="EMBL" id="FNFF01000008">
    <property type="protein sequence ID" value="SDK49839.1"/>
    <property type="molecule type" value="Genomic_DNA"/>
</dbReference>
<dbReference type="OrthoDB" id="4273420at2"/>
<organism evidence="3 4">
    <name type="scientific">Streptomyces indicus</name>
    <dbReference type="NCBI Taxonomy" id="417292"/>
    <lineage>
        <taxon>Bacteria</taxon>
        <taxon>Bacillati</taxon>
        <taxon>Actinomycetota</taxon>
        <taxon>Actinomycetes</taxon>
        <taxon>Kitasatosporales</taxon>
        <taxon>Streptomycetaceae</taxon>
        <taxon>Streptomyces</taxon>
    </lineage>
</organism>
<feature type="compositionally biased region" description="Basic and acidic residues" evidence="1">
    <location>
        <begin position="142"/>
        <end position="156"/>
    </location>
</feature>
<dbReference type="STRING" id="417292.SAMN05421806_10879"/>
<protein>
    <recommendedName>
        <fullName evidence="5">Secreted protein</fullName>
    </recommendedName>
</protein>
<dbReference type="AlphaFoldDB" id="A0A1G9CDV9"/>
<dbReference type="Proteomes" id="UP000199155">
    <property type="component" value="Unassembled WGS sequence"/>
</dbReference>